<accession>G8TT77</accession>
<evidence type="ECO:0000313" key="1">
    <source>
        <dbReference type="EMBL" id="AEW06777.1"/>
    </source>
</evidence>
<dbReference type="PATRIC" id="fig|679936.5.peg.3448"/>
<dbReference type="KEGG" id="sap:Sulac_3331"/>
<protein>
    <recommendedName>
        <fullName evidence="3">CopG family transcriptional regulator</fullName>
    </recommendedName>
</protein>
<evidence type="ECO:0000313" key="2">
    <source>
        <dbReference type="Proteomes" id="UP000005439"/>
    </source>
</evidence>
<proteinExistence type="predicted"/>
<sequence>MRQRPHFRPVQWWLPIGLIERLKRYQHAKQFDSLTEAARELLEQSLDREGIDP</sequence>
<reference evidence="2" key="1">
    <citation type="submission" date="2011-12" db="EMBL/GenBank/DDBJ databases">
        <title>The complete genome of chromosome of Sulfobacillus acidophilus DSM 10332.</title>
        <authorList>
            <person name="Lucas S."/>
            <person name="Han J."/>
            <person name="Lapidus A."/>
            <person name="Bruce D."/>
            <person name="Goodwin L."/>
            <person name="Pitluck S."/>
            <person name="Peters L."/>
            <person name="Kyrpides N."/>
            <person name="Mavromatis K."/>
            <person name="Ivanova N."/>
            <person name="Mikhailova N."/>
            <person name="Chertkov O."/>
            <person name="Saunders E."/>
            <person name="Detter J.C."/>
            <person name="Tapia R."/>
            <person name="Han C."/>
            <person name="Land M."/>
            <person name="Hauser L."/>
            <person name="Markowitz V."/>
            <person name="Cheng J.-F."/>
            <person name="Hugenholtz P."/>
            <person name="Woyke T."/>
            <person name="Wu D."/>
            <person name="Pukall R."/>
            <person name="Gehrich-Schroeter G."/>
            <person name="Schneider S."/>
            <person name="Klenk H.-P."/>
            <person name="Eisen J.A."/>
        </authorList>
    </citation>
    <scope>NUCLEOTIDE SEQUENCE [LARGE SCALE GENOMIC DNA]</scope>
    <source>
        <strain evidence="2">ATCC 700253 / DSM 10332 / NAL</strain>
    </source>
</reference>
<dbReference type="EMBL" id="CP003179">
    <property type="protein sequence ID" value="AEW06777.1"/>
    <property type="molecule type" value="Genomic_DNA"/>
</dbReference>
<dbReference type="STRING" id="679936.Sulac_3331"/>
<keyword evidence="2" id="KW-1185">Reference proteome</keyword>
<dbReference type="Proteomes" id="UP000005439">
    <property type="component" value="Chromosome"/>
</dbReference>
<evidence type="ECO:0008006" key="3">
    <source>
        <dbReference type="Google" id="ProtNLM"/>
    </source>
</evidence>
<dbReference type="AlphaFoldDB" id="G8TT77"/>
<name>G8TT77_SULAD</name>
<dbReference type="HOGENOM" id="CLU_3066937_0_0_9"/>
<organism evidence="1 2">
    <name type="scientific">Sulfobacillus acidophilus (strain ATCC 700253 / DSM 10332 / NAL)</name>
    <dbReference type="NCBI Taxonomy" id="679936"/>
    <lineage>
        <taxon>Bacteria</taxon>
        <taxon>Bacillati</taxon>
        <taxon>Bacillota</taxon>
        <taxon>Clostridia</taxon>
        <taxon>Eubacteriales</taxon>
        <taxon>Clostridiales Family XVII. Incertae Sedis</taxon>
        <taxon>Sulfobacillus</taxon>
    </lineage>
</organism>
<reference evidence="1 2" key="2">
    <citation type="journal article" date="2012" name="Stand. Genomic Sci.">
        <title>Complete genome sequence of the moderately thermophilic mineral-sulfide-oxidizing firmicute Sulfobacillus acidophilus type strain (NAL(T)).</title>
        <authorList>
            <person name="Anderson I."/>
            <person name="Chertkov O."/>
            <person name="Chen A."/>
            <person name="Saunders E."/>
            <person name="Lapidus A."/>
            <person name="Nolan M."/>
            <person name="Lucas S."/>
            <person name="Hammon N."/>
            <person name="Deshpande S."/>
            <person name="Cheng J.F."/>
            <person name="Han C."/>
            <person name="Tapia R."/>
            <person name="Goodwin L.A."/>
            <person name="Pitluck S."/>
            <person name="Liolios K."/>
            <person name="Pagani I."/>
            <person name="Ivanova N."/>
            <person name="Mikhailova N."/>
            <person name="Pati A."/>
            <person name="Palaniappan K."/>
            <person name="Land M."/>
            <person name="Pan C."/>
            <person name="Rohde M."/>
            <person name="Pukall R."/>
            <person name="Goker M."/>
            <person name="Detter J.C."/>
            <person name="Woyke T."/>
            <person name="Bristow J."/>
            <person name="Eisen J.A."/>
            <person name="Markowitz V."/>
            <person name="Hugenholtz P."/>
            <person name="Kyrpides N.C."/>
            <person name="Klenk H.P."/>
            <person name="Mavromatis K."/>
        </authorList>
    </citation>
    <scope>NUCLEOTIDE SEQUENCE [LARGE SCALE GENOMIC DNA]</scope>
    <source>
        <strain evidence="2">ATCC 700253 / DSM 10332 / NAL</strain>
    </source>
</reference>
<gene>
    <name evidence="1" type="ordered locus">Sulac_3331</name>
</gene>